<dbReference type="GO" id="GO:0032259">
    <property type="term" value="P:methylation"/>
    <property type="evidence" value="ECO:0007669"/>
    <property type="project" value="UniProtKB-KW"/>
</dbReference>
<dbReference type="InterPro" id="IPR002052">
    <property type="entry name" value="DNA_methylase_N6_adenine_CS"/>
</dbReference>
<dbReference type="InterPro" id="IPR029063">
    <property type="entry name" value="SAM-dependent_MTases_sf"/>
</dbReference>
<keyword evidence="3" id="KW-0808">Transferase</keyword>
<dbReference type="InterPro" id="IPR011639">
    <property type="entry name" value="MethylTrfase_TaqI-like_dom"/>
</dbReference>
<dbReference type="Gene3D" id="3.40.50.150">
    <property type="entry name" value="Vaccinia Virus protein VP39"/>
    <property type="match status" value="1"/>
</dbReference>
<feature type="non-terminal residue" evidence="7">
    <location>
        <position position="1"/>
    </location>
</feature>
<dbReference type="AlphaFoldDB" id="A0A0F9ELL7"/>
<evidence type="ECO:0000256" key="2">
    <source>
        <dbReference type="ARBA" id="ARBA00022603"/>
    </source>
</evidence>
<accession>A0A0F9ELL7</accession>
<dbReference type="SUPFAM" id="SSF53335">
    <property type="entry name" value="S-adenosyl-L-methionine-dependent methyltransferases"/>
    <property type="match status" value="1"/>
</dbReference>
<evidence type="ECO:0000259" key="6">
    <source>
        <dbReference type="Pfam" id="PF07669"/>
    </source>
</evidence>
<evidence type="ECO:0000256" key="5">
    <source>
        <dbReference type="ARBA" id="ARBA00047942"/>
    </source>
</evidence>
<proteinExistence type="predicted"/>
<dbReference type="Pfam" id="PF07669">
    <property type="entry name" value="Eco57I"/>
    <property type="match status" value="1"/>
</dbReference>
<dbReference type="PROSITE" id="PS00092">
    <property type="entry name" value="N6_MTASE"/>
    <property type="match status" value="1"/>
</dbReference>
<feature type="domain" description="Type II methyltransferase M.TaqI-like" evidence="6">
    <location>
        <begin position="42"/>
        <end position="349"/>
    </location>
</feature>
<dbReference type="GO" id="GO:0003676">
    <property type="term" value="F:nucleic acid binding"/>
    <property type="evidence" value="ECO:0007669"/>
    <property type="project" value="InterPro"/>
</dbReference>
<sequence>LYKKCYRGCGRELPFKVKDNIQKDNQMPFADISSIKKHIIQNNIYGVDINKSAIEVCELRLWLWIVKPPEELIFSTEYFDIPSLPNIEYNIRCGNSLIGYCEIERLSEIGSEKFHRIDDKFLSKKGSAIIDILQQKQELISCYYKKDETIEESKKKEIRNAINTIVYDFKEQLNLLLKNDFHNQNLIIPLTPIYISYYINRKDFKKNFQDFLRDLNINNELTYFKVNFKTPVDFDYEAIRRVKGLTCSVNKNTKKVSSIYPTTSFNFKYYSEYGDNPFSKFLIKQVSDWSQVDNIELKKKVDIRDIILINPFYWVMEFPDIFNSASENNKGFDIIIGNPPFIRADTMMTFFYSKGIS</sequence>
<evidence type="ECO:0000313" key="7">
    <source>
        <dbReference type="EMBL" id="KKL45775.1"/>
    </source>
</evidence>
<evidence type="ECO:0000256" key="1">
    <source>
        <dbReference type="ARBA" id="ARBA00011900"/>
    </source>
</evidence>
<dbReference type="InterPro" id="IPR050953">
    <property type="entry name" value="N4_N6_ade-DNA_methylase"/>
</dbReference>
<keyword evidence="2" id="KW-0489">Methyltransferase</keyword>
<dbReference type="PANTHER" id="PTHR33841:SF1">
    <property type="entry name" value="DNA METHYLTRANSFERASE A"/>
    <property type="match status" value="1"/>
</dbReference>
<protein>
    <recommendedName>
        <fullName evidence="1">site-specific DNA-methyltransferase (adenine-specific)</fullName>
        <ecNumber evidence="1">2.1.1.72</ecNumber>
    </recommendedName>
</protein>
<gene>
    <name evidence="7" type="ORF">LCGC14_2352240</name>
</gene>
<comment type="catalytic activity">
    <reaction evidence="5">
        <text>a 2'-deoxyadenosine in DNA + S-adenosyl-L-methionine = an N(6)-methyl-2'-deoxyadenosine in DNA + S-adenosyl-L-homocysteine + H(+)</text>
        <dbReference type="Rhea" id="RHEA:15197"/>
        <dbReference type="Rhea" id="RHEA-COMP:12418"/>
        <dbReference type="Rhea" id="RHEA-COMP:12419"/>
        <dbReference type="ChEBI" id="CHEBI:15378"/>
        <dbReference type="ChEBI" id="CHEBI:57856"/>
        <dbReference type="ChEBI" id="CHEBI:59789"/>
        <dbReference type="ChEBI" id="CHEBI:90615"/>
        <dbReference type="ChEBI" id="CHEBI:90616"/>
        <dbReference type="EC" id="2.1.1.72"/>
    </reaction>
</comment>
<dbReference type="EMBL" id="LAZR01034268">
    <property type="protein sequence ID" value="KKL45775.1"/>
    <property type="molecule type" value="Genomic_DNA"/>
</dbReference>
<dbReference type="EC" id="2.1.1.72" evidence="1"/>
<dbReference type="GO" id="GO:0006304">
    <property type="term" value="P:DNA modification"/>
    <property type="evidence" value="ECO:0007669"/>
    <property type="project" value="InterPro"/>
</dbReference>
<name>A0A0F9ELL7_9ZZZZ</name>
<evidence type="ECO:0000256" key="3">
    <source>
        <dbReference type="ARBA" id="ARBA00022679"/>
    </source>
</evidence>
<organism evidence="7">
    <name type="scientific">marine sediment metagenome</name>
    <dbReference type="NCBI Taxonomy" id="412755"/>
    <lineage>
        <taxon>unclassified sequences</taxon>
        <taxon>metagenomes</taxon>
        <taxon>ecological metagenomes</taxon>
    </lineage>
</organism>
<evidence type="ECO:0000256" key="4">
    <source>
        <dbReference type="ARBA" id="ARBA00022691"/>
    </source>
</evidence>
<dbReference type="PANTHER" id="PTHR33841">
    <property type="entry name" value="DNA METHYLTRANSFERASE YEEA-RELATED"/>
    <property type="match status" value="1"/>
</dbReference>
<comment type="caution">
    <text evidence="7">The sequence shown here is derived from an EMBL/GenBank/DDBJ whole genome shotgun (WGS) entry which is preliminary data.</text>
</comment>
<keyword evidence="4" id="KW-0949">S-adenosyl-L-methionine</keyword>
<reference evidence="7" key="1">
    <citation type="journal article" date="2015" name="Nature">
        <title>Complex archaea that bridge the gap between prokaryotes and eukaryotes.</title>
        <authorList>
            <person name="Spang A."/>
            <person name="Saw J.H."/>
            <person name="Jorgensen S.L."/>
            <person name="Zaremba-Niedzwiedzka K."/>
            <person name="Martijn J."/>
            <person name="Lind A.E."/>
            <person name="van Eijk R."/>
            <person name="Schleper C."/>
            <person name="Guy L."/>
            <person name="Ettema T.J."/>
        </authorList>
    </citation>
    <scope>NUCLEOTIDE SEQUENCE</scope>
</reference>
<dbReference type="GO" id="GO:0009007">
    <property type="term" value="F:site-specific DNA-methyltransferase (adenine-specific) activity"/>
    <property type="evidence" value="ECO:0007669"/>
    <property type="project" value="UniProtKB-EC"/>
</dbReference>